<feature type="region of interest" description="Disordered" evidence="1">
    <location>
        <begin position="1"/>
        <end position="68"/>
    </location>
</feature>
<name>A0A8B6BU55_MYTGA</name>
<feature type="compositionally biased region" description="Basic and acidic residues" evidence="1">
    <location>
        <begin position="537"/>
        <end position="557"/>
    </location>
</feature>
<accession>A0A8B6BU55</accession>
<comment type="caution">
    <text evidence="2">The sequence shown here is derived from an EMBL/GenBank/DDBJ whole genome shotgun (WGS) entry which is preliminary data.</text>
</comment>
<feature type="compositionally biased region" description="Low complexity" evidence="1">
    <location>
        <begin position="208"/>
        <end position="221"/>
    </location>
</feature>
<evidence type="ECO:0000313" key="3">
    <source>
        <dbReference type="Proteomes" id="UP000596742"/>
    </source>
</evidence>
<dbReference type="Proteomes" id="UP000596742">
    <property type="component" value="Unassembled WGS sequence"/>
</dbReference>
<dbReference type="AlphaFoldDB" id="A0A8B6BU55"/>
<feature type="compositionally biased region" description="Basic residues" evidence="1">
    <location>
        <begin position="1"/>
        <end position="12"/>
    </location>
</feature>
<feature type="region of interest" description="Disordered" evidence="1">
    <location>
        <begin position="173"/>
        <end position="400"/>
    </location>
</feature>
<feature type="compositionally biased region" description="Basic and acidic residues" evidence="1">
    <location>
        <begin position="365"/>
        <end position="389"/>
    </location>
</feature>
<evidence type="ECO:0000256" key="1">
    <source>
        <dbReference type="SAM" id="MobiDB-lite"/>
    </source>
</evidence>
<sequence length="557" mass="62787">MTVTKTKRRKKSLLCCGGSVSAQSPVPESPRPGSPDDYPIVSTPRPDSPDDYPIVSSPRPGSPIEFGFKPTKRPSLWRRLKTYISDRIPTRIRIRIRHPCGSWEGSHENVHDLDIGITALHLSFRKKSILPVPSLSIINERFDEKSDFWSTSSKSQTKRDDSITCSSDITLETDNFSTTSPIPPERYSNVSIHPEKHSSSNVLRETRSNTSDSTSRSSSNEAVPSHNELTNNSRKERSTRRQKPKIISVKSADASDSSGSQKSNDSSNGESERMKKLRKRVAAKNKIEVLPQKMEKSISPKKSKSNASRKENGVAITDDENTTAKNTGETKLQNEKKHNGKEKHTVNKEKSTNSNAWSEESDNEGSEKREKREKSAARKKVAFSEKSIDRSSTGQRSDQYKDMYKTERIINTEKIHPAISKRSYKLKCEKNFNLRASTPSDELAKEKGAKKMKPFKKEVVDSMYEEEPSVIKLGVQQLQPAWGTTTTLAAKTFEDRPIMSMGPAQTAHTRKVSVQPGRTNIDKQPKLTEETQWSSAEKFEDKMKNARQKETQKRKSC</sequence>
<organism evidence="2 3">
    <name type="scientific">Mytilus galloprovincialis</name>
    <name type="common">Mediterranean mussel</name>
    <dbReference type="NCBI Taxonomy" id="29158"/>
    <lineage>
        <taxon>Eukaryota</taxon>
        <taxon>Metazoa</taxon>
        <taxon>Spiralia</taxon>
        <taxon>Lophotrochozoa</taxon>
        <taxon>Mollusca</taxon>
        <taxon>Bivalvia</taxon>
        <taxon>Autobranchia</taxon>
        <taxon>Pteriomorphia</taxon>
        <taxon>Mytilida</taxon>
        <taxon>Mytiloidea</taxon>
        <taxon>Mytilidae</taxon>
        <taxon>Mytilinae</taxon>
        <taxon>Mytilus</taxon>
    </lineage>
</organism>
<feature type="compositionally biased region" description="Basic and acidic residues" evidence="1">
    <location>
        <begin position="520"/>
        <end position="529"/>
    </location>
</feature>
<evidence type="ECO:0000313" key="2">
    <source>
        <dbReference type="EMBL" id="VDH95903.1"/>
    </source>
</evidence>
<feature type="compositionally biased region" description="Basic and acidic residues" evidence="1">
    <location>
        <begin position="332"/>
        <end position="351"/>
    </location>
</feature>
<feature type="compositionally biased region" description="Low complexity" evidence="1">
    <location>
        <begin position="248"/>
        <end position="269"/>
    </location>
</feature>
<feature type="region of interest" description="Disordered" evidence="1">
    <location>
        <begin position="502"/>
        <end position="557"/>
    </location>
</feature>
<protein>
    <submittedName>
        <fullName evidence="2">Uncharacterized protein</fullName>
    </submittedName>
</protein>
<dbReference type="EMBL" id="UYJE01000730">
    <property type="protein sequence ID" value="VDH95903.1"/>
    <property type="molecule type" value="Genomic_DNA"/>
</dbReference>
<gene>
    <name evidence="2" type="ORF">MGAL_10B054225</name>
</gene>
<proteinExistence type="predicted"/>
<keyword evidence="3" id="KW-1185">Reference proteome</keyword>
<reference evidence="2" key="1">
    <citation type="submission" date="2018-11" db="EMBL/GenBank/DDBJ databases">
        <authorList>
            <person name="Alioto T."/>
            <person name="Alioto T."/>
        </authorList>
    </citation>
    <scope>NUCLEOTIDE SEQUENCE</scope>
</reference>
<dbReference type="OrthoDB" id="10687700at2759"/>